<evidence type="ECO:0000256" key="1">
    <source>
        <dbReference type="SAM" id="Phobius"/>
    </source>
</evidence>
<evidence type="ECO:0000313" key="2">
    <source>
        <dbReference type="EMBL" id="EJL71874.1"/>
    </source>
</evidence>
<proteinExistence type="predicted"/>
<dbReference type="Proteomes" id="UP000007509">
    <property type="component" value="Unassembled WGS sequence"/>
</dbReference>
<feature type="transmembrane region" description="Helical" evidence="1">
    <location>
        <begin position="76"/>
        <end position="94"/>
    </location>
</feature>
<dbReference type="RefSeq" id="WP_007843531.1">
    <property type="nucleotide sequence ID" value="NZ_AKJY01000035.1"/>
</dbReference>
<sequence length="178" mass="21139">MPKILKSQVIFLIITGLFFCVFIFLFEPTIKEKYLDSDLSTFKDDSWKYTIIPFIFLLIVYLFLIIKSKRKDFSNLPLVILFLTLGCFGLRGLIDKFLLYVNTQTEKEKVVRIYEVINHKEQQVFWLKSKTFIHSDNEIDKINNYRIKKNLKSVFELKTNDTIIVTLKRGIMDVSYLD</sequence>
<reference evidence="2 3" key="1">
    <citation type="journal article" date="2012" name="J. Bacteriol.">
        <title>Twenty-one genome sequences from Pseudomonas species and 19 genome sequences from diverse bacteria isolated from the rhizosphere and endosphere of Populus deltoides.</title>
        <authorList>
            <person name="Brown S.D."/>
            <person name="Utturkar S.M."/>
            <person name="Klingeman D.M."/>
            <person name="Johnson C.M."/>
            <person name="Martin S.L."/>
            <person name="Land M.L."/>
            <person name="Lu T.Y."/>
            <person name="Schadt C.W."/>
            <person name="Doktycz M.J."/>
            <person name="Pelletier D.A."/>
        </authorList>
    </citation>
    <scope>NUCLEOTIDE SEQUENCE [LARGE SCALE GENOMIC DNA]</scope>
    <source>
        <strain evidence="2 3">CF314</strain>
    </source>
</reference>
<gene>
    <name evidence="2" type="ORF">PMI13_02211</name>
</gene>
<dbReference type="PATRIC" id="fig|1144316.3.peg.2229"/>
<keyword evidence="3" id="KW-1185">Reference proteome</keyword>
<name>J3CHR9_9FLAO</name>
<protein>
    <submittedName>
        <fullName evidence="2">Uncharacterized protein</fullName>
    </submittedName>
</protein>
<organism evidence="2 3">
    <name type="scientific">Chryseobacterium populi</name>
    <dbReference type="NCBI Taxonomy" id="1144316"/>
    <lineage>
        <taxon>Bacteria</taxon>
        <taxon>Pseudomonadati</taxon>
        <taxon>Bacteroidota</taxon>
        <taxon>Flavobacteriia</taxon>
        <taxon>Flavobacteriales</taxon>
        <taxon>Weeksellaceae</taxon>
        <taxon>Chryseobacterium group</taxon>
        <taxon>Chryseobacterium</taxon>
    </lineage>
</organism>
<dbReference type="EMBL" id="AKJY01000035">
    <property type="protein sequence ID" value="EJL71874.1"/>
    <property type="molecule type" value="Genomic_DNA"/>
</dbReference>
<feature type="transmembrane region" description="Helical" evidence="1">
    <location>
        <begin position="9"/>
        <end position="26"/>
    </location>
</feature>
<accession>J3CHR9</accession>
<dbReference type="AlphaFoldDB" id="J3CHR9"/>
<evidence type="ECO:0000313" key="3">
    <source>
        <dbReference type="Proteomes" id="UP000007509"/>
    </source>
</evidence>
<feature type="transmembrane region" description="Helical" evidence="1">
    <location>
        <begin position="46"/>
        <end position="64"/>
    </location>
</feature>
<dbReference type="OrthoDB" id="1270546at2"/>
<keyword evidence="1" id="KW-0812">Transmembrane</keyword>
<comment type="caution">
    <text evidence="2">The sequence shown here is derived from an EMBL/GenBank/DDBJ whole genome shotgun (WGS) entry which is preliminary data.</text>
</comment>
<keyword evidence="1" id="KW-0472">Membrane</keyword>
<keyword evidence="1" id="KW-1133">Transmembrane helix</keyword>